<gene>
    <name evidence="3" type="ORF">KIH73_08160</name>
</gene>
<dbReference type="GO" id="GO:0016301">
    <property type="term" value="F:kinase activity"/>
    <property type="evidence" value="ECO:0007669"/>
    <property type="project" value="UniProtKB-KW"/>
</dbReference>
<organism evidence="3 4">
    <name type="scientific">Bifidobacterium phasiani</name>
    <dbReference type="NCBI Taxonomy" id="2834431"/>
    <lineage>
        <taxon>Bacteria</taxon>
        <taxon>Bacillati</taxon>
        <taxon>Actinomycetota</taxon>
        <taxon>Actinomycetes</taxon>
        <taxon>Bifidobacteriales</taxon>
        <taxon>Bifidobacteriaceae</taxon>
        <taxon>Bifidobacterium</taxon>
    </lineage>
</organism>
<evidence type="ECO:0000256" key="1">
    <source>
        <dbReference type="SAM" id="Phobius"/>
    </source>
</evidence>
<evidence type="ECO:0000313" key="4">
    <source>
        <dbReference type="Proteomes" id="UP000812844"/>
    </source>
</evidence>
<dbReference type="RefSeq" id="WP_219082379.1">
    <property type="nucleotide sequence ID" value="NZ_JAHBBD010000019.1"/>
</dbReference>
<dbReference type="CDD" id="cd16935">
    <property type="entry name" value="HATPase_AgrC-ComD-like"/>
    <property type="match status" value="1"/>
</dbReference>
<evidence type="ECO:0000259" key="2">
    <source>
        <dbReference type="Pfam" id="PF14501"/>
    </source>
</evidence>
<dbReference type="Pfam" id="PF14501">
    <property type="entry name" value="HATPase_c_5"/>
    <property type="match status" value="1"/>
</dbReference>
<proteinExistence type="predicted"/>
<feature type="transmembrane region" description="Helical" evidence="1">
    <location>
        <begin position="179"/>
        <end position="202"/>
    </location>
</feature>
<accession>A0ABS6WA18</accession>
<protein>
    <submittedName>
        <fullName evidence="3">Sensor histidine kinase</fullName>
    </submittedName>
</protein>
<keyword evidence="1" id="KW-1133">Transmembrane helix</keyword>
<keyword evidence="3" id="KW-0808">Transferase</keyword>
<feature type="transmembrane region" description="Helical" evidence="1">
    <location>
        <begin position="208"/>
        <end position="229"/>
    </location>
</feature>
<keyword evidence="1" id="KW-0812">Transmembrane</keyword>
<dbReference type="Proteomes" id="UP000812844">
    <property type="component" value="Unassembled WGS sequence"/>
</dbReference>
<feature type="transmembrane region" description="Helical" evidence="1">
    <location>
        <begin position="6"/>
        <end position="29"/>
    </location>
</feature>
<keyword evidence="1" id="KW-0472">Membrane</keyword>
<feature type="transmembrane region" description="Helical" evidence="1">
    <location>
        <begin position="72"/>
        <end position="94"/>
    </location>
</feature>
<dbReference type="EMBL" id="JAHBBD010000019">
    <property type="protein sequence ID" value="MBW3083336.1"/>
    <property type="molecule type" value="Genomic_DNA"/>
</dbReference>
<sequence>MWADVALRVVLPLLNGFVVELMACAAMFVHGAPRRRRFAVRVALCAAGLVGVAVLTHYRVGVVPYAMISSTAPWAATPAMALRFVLLYACLYAAIRRCFDIGRWQAVFVVVAAVSLQHAVYCATRLLTTWPPRAWSASTRCDESLAFLAVSAALLAVGYVLFARPLHGTLERYGGSPRLVMVFVGVMLCVDVFSCQLDYYAGLGEVSSGAYALTMLTRMLMCVFVLVLLDDIVNRELAERDDAMLRGMLRQQRSQLESDKATIDLINVKAHDIKRQLSLLGNRISQDEIDELSRTVGLYDASAHTGNEALDVLLTNRSLVCGQHGIAFERVVDGTALGFMRPTDVYALVGNAVDNAIEAVERLDGDAERYVRLTVRRDRGMALIHVENPFAGQVRFVDGLPRTSKDDTRNHGFGTRSMRMIAQRYGGAMTMTAQRGVFLVNIVLPLR</sequence>
<name>A0ABS6WA18_9BIFI</name>
<feature type="transmembrane region" description="Helical" evidence="1">
    <location>
        <begin position="147"/>
        <end position="167"/>
    </location>
</feature>
<dbReference type="InterPro" id="IPR032834">
    <property type="entry name" value="NatK-like_C"/>
</dbReference>
<comment type="caution">
    <text evidence="3">The sequence shown here is derived from an EMBL/GenBank/DDBJ whole genome shotgun (WGS) entry which is preliminary data.</text>
</comment>
<feature type="transmembrane region" description="Helical" evidence="1">
    <location>
        <begin position="106"/>
        <end position="127"/>
    </location>
</feature>
<feature type="domain" description="Sensor histidine kinase NatK-like C-terminal" evidence="2">
    <location>
        <begin position="340"/>
        <end position="445"/>
    </location>
</feature>
<reference evidence="3 4" key="1">
    <citation type="submission" date="2021-05" db="EMBL/GenBank/DDBJ databases">
        <title>Phylogenetic classification of ten novel species belonging to the genus Bifidobacterium comprising B. colchicus sp. nov., B. abeli sp. nov., B. bicoloris sp. nov., B. guerezis sp. nov., B. rosaliae sp. nov., B. santillanensis sp. nov., B. argentati sp. nov., B. amazzoni sp. nov., B. pluviali sp. nov., and B. pinnaculum sp. nov.</title>
        <authorList>
            <person name="Lugli G.A."/>
            <person name="Ruiz Garcia L."/>
            <person name="Margolles A."/>
            <person name="Ventura M."/>
        </authorList>
    </citation>
    <scope>NUCLEOTIDE SEQUENCE [LARGE SCALE GENOMIC DNA]</scope>
    <source>
        <strain evidence="3 4">6T3</strain>
    </source>
</reference>
<keyword evidence="3" id="KW-0418">Kinase</keyword>
<feature type="transmembrane region" description="Helical" evidence="1">
    <location>
        <begin position="38"/>
        <end position="60"/>
    </location>
</feature>
<evidence type="ECO:0000313" key="3">
    <source>
        <dbReference type="EMBL" id="MBW3083336.1"/>
    </source>
</evidence>
<keyword evidence="4" id="KW-1185">Reference proteome</keyword>